<gene>
    <name evidence="3" type="ORF">C2G38_2045341</name>
</gene>
<evidence type="ECO:0000256" key="1">
    <source>
        <dbReference type="SAM" id="MobiDB-lite"/>
    </source>
</evidence>
<keyword evidence="2" id="KW-1133">Transmembrane helix</keyword>
<name>A0A397UHG2_9GLOM</name>
<organism evidence="3 4">
    <name type="scientific">Gigaspora rosea</name>
    <dbReference type="NCBI Taxonomy" id="44941"/>
    <lineage>
        <taxon>Eukaryota</taxon>
        <taxon>Fungi</taxon>
        <taxon>Fungi incertae sedis</taxon>
        <taxon>Mucoromycota</taxon>
        <taxon>Glomeromycotina</taxon>
        <taxon>Glomeromycetes</taxon>
        <taxon>Diversisporales</taxon>
        <taxon>Gigasporaceae</taxon>
        <taxon>Gigaspora</taxon>
    </lineage>
</organism>
<feature type="transmembrane region" description="Helical" evidence="2">
    <location>
        <begin position="88"/>
        <end position="110"/>
    </location>
</feature>
<accession>A0A397UHG2</accession>
<sequence length="707" mass="82717">MADKEKVKNKPDNEKKVNNKPDNEQVKNKPDNEQVKNKPDNEKVKDKPNNEESEELIKIREKKFILMHLKEEWETAEKNLARRKTLMLGHVSAASITIIIGICLLLISKFDVVTKILTIVTSSITASGGILTLIMAMIHKASANKDKITKFIHVIQSYEKVENMNIINMNDKELKWLKTERHENYIKFLGRINYLIRLEKRYSIWFVILMSLFIIVLASVTILVSISSIVIPLPNLIQCLAIGIITCGMLWLINIILSNSISFFETVSNWDWKSADDQDDHDNKRMGFQGFLFRIFLAITKIPGFFFLGPISIFYILMRRIYVIDVDAYETYFGKYRTENGNVTIFGAEMDAKLILRVVLMLNKLTYYPIKKIQELQRDKSSTQLDHINEYLQRNKSEKEKEMFNCKIVVRLAGKFKNILEKIINDLAKKIEEFEVIEPKKKEFTAITKEDRNFSLIEKVEGNTITFCKYHTDKTEMFEITIPCKPDKIIKINKLEPDEDKNNLGTTPDNWSVIINMEDSEKVINIEDGNNEKDDNNEKETKDYVININRKVIEFFKFAMIIAKDVKDNKHRPEAVDAELDRMGIVDKGGIDIFKTFKTTNDDEVMMLAIKTIKKNYNFKEYLTKHDKNSFSFRKIYRLDIKEHFWKLFKKVVFNIPSDLVFKIEDIKLTKKHKHDIRRLLCGLENQKHLIMDSDKEVQQQSQEGLE</sequence>
<feature type="region of interest" description="Disordered" evidence="1">
    <location>
        <begin position="1"/>
        <end position="53"/>
    </location>
</feature>
<proteinExistence type="predicted"/>
<comment type="caution">
    <text evidence="3">The sequence shown here is derived from an EMBL/GenBank/DDBJ whole genome shotgun (WGS) entry which is preliminary data.</text>
</comment>
<keyword evidence="2" id="KW-0472">Membrane</keyword>
<dbReference type="OrthoDB" id="2444835at2759"/>
<dbReference type="AlphaFoldDB" id="A0A397UHG2"/>
<feature type="transmembrane region" description="Helical" evidence="2">
    <location>
        <begin position="116"/>
        <end position="138"/>
    </location>
</feature>
<reference evidence="3 4" key="1">
    <citation type="submission" date="2018-06" db="EMBL/GenBank/DDBJ databases">
        <title>Comparative genomics reveals the genomic features of Rhizophagus irregularis, R. cerebriforme, R. diaphanum and Gigaspora rosea, and their symbiotic lifestyle signature.</title>
        <authorList>
            <person name="Morin E."/>
            <person name="San Clemente H."/>
            <person name="Chen E.C.H."/>
            <person name="De La Providencia I."/>
            <person name="Hainaut M."/>
            <person name="Kuo A."/>
            <person name="Kohler A."/>
            <person name="Murat C."/>
            <person name="Tang N."/>
            <person name="Roy S."/>
            <person name="Loubradou J."/>
            <person name="Henrissat B."/>
            <person name="Grigoriev I.V."/>
            <person name="Corradi N."/>
            <person name="Roux C."/>
            <person name="Martin F.M."/>
        </authorList>
    </citation>
    <scope>NUCLEOTIDE SEQUENCE [LARGE SCALE GENOMIC DNA]</scope>
    <source>
        <strain evidence="3 4">DAOM 194757</strain>
    </source>
</reference>
<keyword evidence="2" id="KW-0812">Transmembrane</keyword>
<evidence type="ECO:0000313" key="4">
    <source>
        <dbReference type="Proteomes" id="UP000266673"/>
    </source>
</evidence>
<protein>
    <submittedName>
        <fullName evidence="3">Uncharacterized protein</fullName>
    </submittedName>
</protein>
<feature type="transmembrane region" description="Helical" evidence="2">
    <location>
        <begin position="235"/>
        <end position="257"/>
    </location>
</feature>
<keyword evidence="4" id="KW-1185">Reference proteome</keyword>
<dbReference type="EMBL" id="QKWP01001535">
    <property type="protein sequence ID" value="RIB08229.1"/>
    <property type="molecule type" value="Genomic_DNA"/>
</dbReference>
<evidence type="ECO:0000256" key="2">
    <source>
        <dbReference type="SAM" id="Phobius"/>
    </source>
</evidence>
<dbReference type="Proteomes" id="UP000266673">
    <property type="component" value="Unassembled WGS sequence"/>
</dbReference>
<feature type="transmembrane region" description="Helical" evidence="2">
    <location>
        <begin position="204"/>
        <end position="229"/>
    </location>
</feature>
<evidence type="ECO:0000313" key="3">
    <source>
        <dbReference type="EMBL" id="RIB08229.1"/>
    </source>
</evidence>
<feature type="transmembrane region" description="Helical" evidence="2">
    <location>
        <begin position="291"/>
        <end position="317"/>
    </location>
</feature>